<evidence type="ECO:0000313" key="2">
    <source>
        <dbReference type="EMBL" id="GBP16241.1"/>
    </source>
</evidence>
<reference evidence="2 3" key="1">
    <citation type="journal article" date="2019" name="Commun. Biol.">
        <title>The bagworm genome reveals a unique fibroin gene that provides high tensile strength.</title>
        <authorList>
            <person name="Kono N."/>
            <person name="Nakamura H."/>
            <person name="Ohtoshi R."/>
            <person name="Tomita M."/>
            <person name="Numata K."/>
            <person name="Arakawa K."/>
        </authorList>
    </citation>
    <scope>NUCLEOTIDE SEQUENCE [LARGE SCALE GENOMIC DNA]</scope>
</reference>
<dbReference type="EMBL" id="BGZK01005988">
    <property type="protein sequence ID" value="GBP16241.1"/>
    <property type="molecule type" value="Genomic_DNA"/>
</dbReference>
<dbReference type="InterPro" id="IPR004274">
    <property type="entry name" value="FCP1_dom"/>
</dbReference>
<evidence type="ECO:0000259" key="1">
    <source>
        <dbReference type="PROSITE" id="PS50969"/>
    </source>
</evidence>
<dbReference type="PANTHER" id="PTHR48493">
    <property type="entry name" value="UBIQUITIN-LIKE DOMAIN-CONTAINING CTD PHOSPHATASE 1"/>
    <property type="match status" value="1"/>
</dbReference>
<sequence length="164" mass="19104">MLELKPNFKIMMVGSTEADIEDACQKPDDLGEIIDDLDEIETEEESLENSSIYLAKIQKRIKEYKITELNAPRPDKHLLVLDIDYTLFDHRSPAECGAELMRPYLHEFLTSAYEHYDIVIWSATGMRWIEEKCVCCVTNRDSYKIMFYLDSNAMISVHTRTEVL</sequence>
<dbReference type="OrthoDB" id="1711508at2759"/>
<organism evidence="2 3">
    <name type="scientific">Eumeta variegata</name>
    <name type="common">Bagworm moth</name>
    <name type="synonym">Eumeta japonica</name>
    <dbReference type="NCBI Taxonomy" id="151549"/>
    <lineage>
        <taxon>Eukaryota</taxon>
        <taxon>Metazoa</taxon>
        <taxon>Ecdysozoa</taxon>
        <taxon>Arthropoda</taxon>
        <taxon>Hexapoda</taxon>
        <taxon>Insecta</taxon>
        <taxon>Pterygota</taxon>
        <taxon>Neoptera</taxon>
        <taxon>Endopterygota</taxon>
        <taxon>Lepidoptera</taxon>
        <taxon>Glossata</taxon>
        <taxon>Ditrysia</taxon>
        <taxon>Tineoidea</taxon>
        <taxon>Psychidae</taxon>
        <taxon>Oiketicinae</taxon>
        <taxon>Eumeta</taxon>
    </lineage>
</organism>
<evidence type="ECO:0000313" key="3">
    <source>
        <dbReference type="Proteomes" id="UP000299102"/>
    </source>
</evidence>
<proteinExistence type="predicted"/>
<dbReference type="PROSITE" id="PS50969">
    <property type="entry name" value="FCP1"/>
    <property type="match status" value="1"/>
</dbReference>
<name>A0A4C1TQH2_EUMVA</name>
<dbReference type="STRING" id="151549.A0A4C1TQH2"/>
<accession>A0A4C1TQH2</accession>
<feature type="domain" description="FCP1 homology" evidence="1">
    <location>
        <begin position="72"/>
        <end position="164"/>
    </location>
</feature>
<dbReference type="InterPro" id="IPR036412">
    <property type="entry name" value="HAD-like_sf"/>
</dbReference>
<dbReference type="SUPFAM" id="SSF56784">
    <property type="entry name" value="HAD-like"/>
    <property type="match status" value="1"/>
</dbReference>
<gene>
    <name evidence="2" type="primary">ublcp1</name>
    <name evidence="2" type="ORF">EVAR_101332_1</name>
</gene>
<protein>
    <submittedName>
        <fullName evidence="2">Ubiquitin-like domain-containing CTD phosphatase 1</fullName>
    </submittedName>
</protein>
<dbReference type="GO" id="GO:0090364">
    <property type="term" value="P:regulation of proteasome assembly"/>
    <property type="evidence" value="ECO:0007669"/>
    <property type="project" value="InterPro"/>
</dbReference>
<dbReference type="PANTHER" id="PTHR48493:SF1">
    <property type="entry name" value="UBIQUITIN-LIKE DOMAIN-CONTAINING CTD PHOSPHATASE 1"/>
    <property type="match status" value="1"/>
</dbReference>
<dbReference type="Gene3D" id="3.40.50.1000">
    <property type="entry name" value="HAD superfamily/HAD-like"/>
    <property type="match status" value="1"/>
</dbReference>
<dbReference type="AlphaFoldDB" id="A0A4C1TQH2"/>
<dbReference type="SMART" id="SM00577">
    <property type="entry name" value="CPDc"/>
    <property type="match status" value="1"/>
</dbReference>
<dbReference type="InterPro" id="IPR051658">
    <property type="entry name" value="UBLCP1"/>
</dbReference>
<keyword evidence="3" id="KW-1185">Reference proteome</keyword>
<dbReference type="GO" id="GO:0005634">
    <property type="term" value="C:nucleus"/>
    <property type="evidence" value="ECO:0007669"/>
    <property type="project" value="TreeGrafter"/>
</dbReference>
<comment type="caution">
    <text evidence="2">The sequence shown here is derived from an EMBL/GenBank/DDBJ whole genome shotgun (WGS) entry which is preliminary data.</text>
</comment>
<dbReference type="Pfam" id="PF03031">
    <property type="entry name" value="NIF"/>
    <property type="match status" value="1"/>
</dbReference>
<dbReference type="Proteomes" id="UP000299102">
    <property type="component" value="Unassembled WGS sequence"/>
</dbReference>
<dbReference type="GO" id="GO:0004722">
    <property type="term" value="F:protein serine/threonine phosphatase activity"/>
    <property type="evidence" value="ECO:0007669"/>
    <property type="project" value="TreeGrafter"/>
</dbReference>
<dbReference type="InterPro" id="IPR023214">
    <property type="entry name" value="HAD_sf"/>
</dbReference>